<evidence type="ECO:0000313" key="8">
    <source>
        <dbReference type="EMBL" id="MFC4243470.1"/>
    </source>
</evidence>
<comment type="caution">
    <text evidence="8">The sequence shown here is derived from an EMBL/GenBank/DDBJ whole genome shotgun (WGS) entry which is preliminary data.</text>
</comment>
<comment type="subcellular location">
    <subcellularLocation>
        <location evidence="1">Cell membrane</location>
        <topology evidence="1">Multi-pass membrane protein</topology>
    </subcellularLocation>
</comment>
<sequence length="420" mass="44296">MTEVDSTLEPSQIPEEERTPEQQPGDSDRWRDALTRIFGGNIMLSVLAIVIALVVGGILIAATDPATDAASAYFFARPTTALADAWNAVSGAYAALFRGGVYDYTQTSFVAGVKPIFNSLNFAAPLIAAGLGIAIGFRTGVFNIGGQGQILIAAAFAGWVGFSLHLPYGIHLIVAVAAALVGGGIWAGIVGVLKTRTGAHEVIVTIMLNYVAYYLIDYLLHTPVLRAPGSQNPQSPATLPTAVYPNLFGSSLPLNLGFVFTVAATVFTWWLLNRSSLGFKFRAVGENMRAAKVAGINTDRVFIVAMVLSGVFVGLAGAYQVLAQTTTGFGNDIDAGIGFNAITVTLLGRSRPWGVFWSGILFGVFQAGGYIMQASQNVDIDIVTVVQSVIVLFIAAPPLVRAIFRLPQPGARRAVKGANA</sequence>
<feature type="transmembrane region" description="Helical" evidence="7">
    <location>
        <begin position="168"/>
        <end position="190"/>
    </location>
</feature>
<dbReference type="CDD" id="cd06580">
    <property type="entry name" value="TM_PBP1_transp_TpRbsC_like"/>
    <property type="match status" value="1"/>
</dbReference>
<accession>A0ABV8Q7P6</accession>
<keyword evidence="4 7" id="KW-1133">Transmembrane helix</keyword>
<evidence type="ECO:0000256" key="2">
    <source>
        <dbReference type="ARBA" id="ARBA00022475"/>
    </source>
</evidence>
<feature type="transmembrane region" description="Helical" evidence="7">
    <location>
        <begin position="354"/>
        <end position="372"/>
    </location>
</feature>
<dbReference type="Pfam" id="PF02653">
    <property type="entry name" value="BPD_transp_2"/>
    <property type="match status" value="1"/>
</dbReference>
<protein>
    <submittedName>
        <fullName evidence="8">ABC transporter permease</fullName>
    </submittedName>
</protein>
<evidence type="ECO:0000256" key="3">
    <source>
        <dbReference type="ARBA" id="ARBA00022692"/>
    </source>
</evidence>
<keyword evidence="9" id="KW-1185">Reference proteome</keyword>
<dbReference type="Proteomes" id="UP001595900">
    <property type="component" value="Unassembled WGS sequence"/>
</dbReference>
<evidence type="ECO:0000256" key="4">
    <source>
        <dbReference type="ARBA" id="ARBA00022989"/>
    </source>
</evidence>
<feature type="transmembrane region" description="Helical" evidence="7">
    <location>
        <begin position="328"/>
        <end position="347"/>
    </location>
</feature>
<keyword evidence="2" id="KW-1003">Cell membrane</keyword>
<evidence type="ECO:0000313" key="9">
    <source>
        <dbReference type="Proteomes" id="UP001595900"/>
    </source>
</evidence>
<feature type="transmembrane region" description="Helical" evidence="7">
    <location>
        <begin position="301"/>
        <end position="322"/>
    </location>
</feature>
<feature type="region of interest" description="Disordered" evidence="6">
    <location>
        <begin position="1"/>
        <end position="29"/>
    </location>
</feature>
<proteinExistence type="predicted"/>
<evidence type="ECO:0000256" key="7">
    <source>
        <dbReference type="SAM" id="Phobius"/>
    </source>
</evidence>
<feature type="compositionally biased region" description="Basic and acidic residues" evidence="6">
    <location>
        <begin position="15"/>
        <end position="29"/>
    </location>
</feature>
<feature type="transmembrane region" description="Helical" evidence="7">
    <location>
        <begin position="252"/>
        <end position="272"/>
    </location>
</feature>
<dbReference type="PANTHER" id="PTHR47089">
    <property type="entry name" value="ABC TRANSPORTER, PERMEASE PROTEIN"/>
    <property type="match status" value="1"/>
</dbReference>
<feature type="transmembrane region" description="Helical" evidence="7">
    <location>
        <begin position="202"/>
        <end position="220"/>
    </location>
</feature>
<dbReference type="PANTHER" id="PTHR47089:SF1">
    <property type="entry name" value="GUANOSINE ABC TRANSPORTER PERMEASE PROTEIN NUPP"/>
    <property type="match status" value="1"/>
</dbReference>
<reference evidence="9" key="1">
    <citation type="journal article" date="2019" name="Int. J. Syst. Evol. Microbiol.">
        <title>The Global Catalogue of Microorganisms (GCM) 10K type strain sequencing project: providing services to taxonomists for standard genome sequencing and annotation.</title>
        <authorList>
            <consortium name="The Broad Institute Genomics Platform"/>
            <consortium name="The Broad Institute Genome Sequencing Center for Infectious Disease"/>
            <person name="Wu L."/>
            <person name="Ma J."/>
        </authorList>
    </citation>
    <scope>NUCLEOTIDE SEQUENCE [LARGE SCALE GENOMIC DNA]</scope>
    <source>
        <strain evidence="9">CGMCC 1.10363</strain>
    </source>
</reference>
<feature type="compositionally biased region" description="Polar residues" evidence="6">
    <location>
        <begin position="1"/>
        <end position="10"/>
    </location>
</feature>
<evidence type="ECO:0000256" key="6">
    <source>
        <dbReference type="SAM" id="MobiDB-lite"/>
    </source>
</evidence>
<keyword evidence="3 7" id="KW-0812">Transmembrane</keyword>
<dbReference type="RefSeq" id="WP_390228522.1">
    <property type="nucleotide sequence ID" value="NZ_JBHSCN010000005.1"/>
</dbReference>
<evidence type="ECO:0000256" key="1">
    <source>
        <dbReference type="ARBA" id="ARBA00004651"/>
    </source>
</evidence>
<organism evidence="8 9">
    <name type="scientific">Gryllotalpicola reticulitermitis</name>
    <dbReference type="NCBI Taxonomy" id="1184153"/>
    <lineage>
        <taxon>Bacteria</taxon>
        <taxon>Bacillati</taxon>
        <taxon>Actinomycetota</taxon>
        <taxon>Actinomycetes</taxon>
        <taxon>Micrococcales</taxon>
        <taxon>Microbacteriaceae</taxon>
        <taxon>Gryllotalpicola</taxon>
    </lineage>
</organism>
<feature type="transmembrane region" description="Helical" evidence="7">
    <location>
        <begin position="116"/>
        <end position="137"/>
    </location>
</feature>
<name>A0ABV8Q7P6_9MICO</name>
<feature type="transmembrane region" description="Helical" evidence="7">
    <location>
        <begin position="384"/>
        <end position="404"/>
    </location>
</feature>
<evidence type="ECO:0000256" key="5">
    <source>
        <dbReference type="ARBA" id="ARBA00023136"/>
    </source>
</evidence>
<feature type="transmembrane region" description="Helical" evidence="7">
    <location>
        <begin position="74"/>
        <end position="96"/>
    </location>
</feature>
<gene>
    <name evidence="8" type="ORF">ACFOYW_08795</name>
</gene>
<dbReference type="InterPro" id="IPR001851">
    <property type="entry name" value="ABC_transp_permease"/>
</dbReference>
<feature type="transmembrane region" description="Helical" evidence="7">
    <location>
        <begin position="37"/>
        <end position="62"/>
    </location>
</feature>
<keyword evidence="5 7" id="KW-0472">Membrane</keyword>
<dbReference type="EMBL" id="JBHSCN010000005">
    <property type="protein sequence ID" value="MFC4243470.1"/>
    <property type="molecule type" value="Genomic_DNA"/>
</dbReference>